<dbReference type="GeneID" id="63787740"/>
<dbReference type="Pfam" id="PF08613">
    <property type="entry name" value="Cyclin"/>
    <property type="match status" value="1"/>
</dbReference>
<dbReference type="GO" id="GO:0005634">
    <property type="term" value="C:nucleus"/>
    <property type="evidence" value="ECO:0007669"/>
    <property type="project" value="TreeGrafter"/>
</dbReference>
<dbReference type="PANTHER" id="PTHR15615:SF94">
    <property type="entry name" value="PHO85 CYCLIN-6-RELATED"/>
    <property type="match status" value="1"/>
</dbReference>
<dbReference type="GO" id="GO:0000307">
    <property type="term" value="C:cyclin-dependent protein kinase holoenzyme complex"/>
    <property type="evidence" value="ECO:0007669"/>
    <property type="project" value="TreeGrafter"/>
</dbReference>
<dbReference type="GO" id="GO:0019901">
    <property type="term" value="F:protein kinase binding"/>
    <property type="evidence" value="ECO:0007669"/>
    <property type="project" value="InterPro"/>
</dbReference>
<reference evidence="2 3" key="1">
    <citation type="submission" date="2016-07" db="EMBL/GenBank/DDBJ databases">
        <title>Pervasive Adenine N6-methylation of Active Genes in Fungi.</title>
        <authorList>
            <consortium name="DOE Joint Genome Institute"/>
            <person name="Mondo S.J."/>
            <person name="Dannebaum R.O."/>
            <person name="Kuo R.C."/>
            <person name="Labutti K."/>
            <person name="Haridas S."/>
            <person name="Kuo A."/>
            <person name="Salamov A."/>
            <person name="Ahrendt S.R."/>
            <person name="Lipzen A."/>
            <person name="Sullivan W."/>
            <person name="Andreopoulos W.B."/>
            <person name="Clum A."/>
            <person name="Lindquist E."/>
            <person name="Daum C."/>
            <person name="Ramamoorthy G.K."/>
            <person name="Gryganskyi A."/>
            <person name="Culley D."/>
            <person name="Magnuson J.K."/>
            <person name="James T.Y."/>
            <person name="O'Malley M.A."/>
            <person name="Stajich J.E."/>
            <person name="Spatafora J.W."/>
            <person name="Visel A."/>
            <person name="Grigoriev I.V."/>
        </authorList>
    </citation>
    <scope>NUCLEOTIDE SEQUENCE [LARGE SCALE GENOMIC DNA]</scope>
    <source>
        <strain evidence="2 3">12-1054</strain>
    </source>
</reference>
<evidence type="ECO:0000313" key="2">
    <source>
        <dbReference type="EMBL" id="ORY83918.1"/>
    </source>
</evidence>
<dbReference type="STRING" id="56484.A0A1Y2FIZ7"/>
<keyword evidence="3" id="KW-1185">Reference proteome</keyword>
<dbReference type="EMBL" id="MCFI01000007">
    <property type="protein sequence ID" value="ORY83918.1"/>
    <property type="molecule type" value="Genomic_DNA"/>
</dbReference>
<dbReference type="GO" id="GO:0016538">
    <property type="term" value="F:cyclin-dependent protein serine/threonine kinase regulator activity"/>
    <property type="evidence" value="ECO:0007669"/>
    <property type="project" value="TreeGrafter"/>
</dbReference>
<name>A0A1Y2FIZ7_PROLT</name>
<organism evidence="2 3">
    <name type="scientific">Protomyces lactucae-debilis</name>
    <dbReference type="NCBI Taxonomy" id="2754530"/>
    <lineage>
        <taxon>Eukaryota</taxon>
        <taxon>Fungi</taxon>
        <taxon>Dikarya</taxon>
        <taxon>Ascomycota</taxon>
        <taxon>Taphrinomycotina</taxon>
        <taxon>Taphrinomycetes</taxon>
        <taxon>Taphrinales</taxon>
        <taxon>Protomycetaceae</taxon>
        <taxon>Protomyces</taxon>
    </lineage>
</organism>
<dbReference type="OrthoDB" id="5304883at2759"/>
<dbReference type="InterPro" id="IPR013922">
    <property type="entry name" value="Cyclin_PHO80-like"/>
</dbReference>
<evidence type="ECO:0000313" key="3">
    <source>
        <dbReference type="Proteomes" id="UP000193685"/>
    </source>
</evidence>
<dbReference type="PANTHER" id="PTHR15615">
    <property type="match status" value="1"/>
</dbReference>
<proteinExistence type="predicted"/>
<dbReference type="RefSeq" id="XP_040726213.1">
    <property type="nucleotide sequence ID" value="XM_040871141.1"/>
</dbReference>
<comment type="caution">
    <text evidence="2">The sequence shown here is derived from an EMBL/GenBank/DDBJ whole genome shotgun (WGS) entry which is preliminary data.</text>
</comment>
<gene>
    <name evidence="2" type="ORF">BCR37DRAFT_392362</name>
</gene>
<feature type="region of interest" description="Disordered" evidence="1">
    <location>
        <begin position="1"/>
        <end position="38"/>
    </location>
</feature>
<evidence type="ECO:0000256" key="1">
    <source>
        <dbReference type="SAM" id="MobiDB-lite"/>
    </source>
</evidence>
<sequence length="244" mass="26937">MAAAAGEPHPGASDLASNRERTTADSSEIEPQPLGPSPDLLAYTDVPIRKLLDKVIAYIECQIAFADDVMSPQEKPCGIVEQHNDQIAVCLGRFRSAGTLSVSIRDYMERLHQHCEFSSSKLLALVYYLTTLEGLYARISKVLRQNTVHRLVLAGFVIASKVLDDRISRQIRYSVVGGLSLAHLHGLELALFFLLNGQVWLTEARLIDAGKVLYGHPPECPVEPLLKTTDDVIWSQVGNRAFES</sequence>
<dbReference type="Proteomes" id="UP000193685">
    <property type="component" value="Unassembled WGS sequence"/>
</dbReference>
<protein>
    <submittedName>
        <fullName evidence="2">Cyclin-domain-containing protein</fullName>
    </submittedName>
</protein>
<dbReference type="AlphaFoldDB" id="A0A1Y2FIZ7"/>
<dbReference type="Gene3D" id="1.10.472.10">
    <property type="entry name" value="Cyclin-like"/>
    <property type="match status" value="1"/>
</dbReference>
<accession>A0A1Y2FIZ7</accession>